<dbReference type="Gene3D" id="2.40.420.20">
    <property type="match status" value="1"/>
</dbReference>
<feature type="non-terminal residue" evidence="1">
    <location>
        <position position="1"/>
    </location>
</feature>
<dbReference type="AlphaFoldDB" id="A0A0F9IV61"/>
<gene>
    <name evidence="1" type="ORF">LCGC14_1533820</name>
</gene>
<protein>
    <recommendedName>
        <fullName evidence="2">RND efflux pump membrane fusion protein barrel-sandwich domain-containing protein</fullName>
    </recommendedName>
</protein>
<evidence type="ECO:0000313" key="1">
    <source>
        <dbReference type="EMBL" id="KKM61229.1"/>
    </source>
</evidence>
<proteinExistence type="predicted"/>
<organism evidence="1">
    <name type="scientific">marine sediment metagenome</name>
    <dbReference type="NCBI Taxonomy" id="412755"/>
    <lineage>
        <taxon>unclassified sequences</taxon>
        <taxon>metagenomes</taxon>
        <taxon>ecological metagenomes</taxon>
    </lineage>
</organism>
<comment type="caution">
    <text evidence="1">The sequence shown here is derived from an EMBL/GenBank/DDBJ whole genome shotgun (WGS) entry which is preliminary data.</text>
</comment>
<sequence>RLHSAITIAKVTENAARLEWNRLKALAKGTGSVASKNVNYAETAWREANANLQSATFQLDDAKAELTQSWGESISRWVLDHESKELERLIKRHDSLLMVTLPIDRSLPANVNVIRVSRAGDRSAARKSYFVSPAYMATTHIQGETYYFKIPTGKLRLGQRLDAWIPENNEPLDGLFIPDAAVVWYSGQPWAYVQIDEKTYQRRSLAEGTLVAGGIFVQRELSAGEKLVISGAQMLLSEEFRWQIHDEDDDDD</sequence>
<name>A0A0F9IV61_9ZZZZ</name>
<reference evidence="1" key="1">
    <citation type="journal article" date="2015" name="Nature">
        <title>Complex archaea that bridge the gap between prokaryotes and eukaryotes.</title>
        <authorList>
            <person name="Spang A."/>
            <person name="Saw J.H."/>
            <person name="Jorgensen S.L."/>
            <person name="Zaremba-Niedzwiedzka K."/>
            <person name="Martijn J."/>
            <person name="Lind A.E."/>
            <person name="van Eijk R."/>
            <person name="Schleper C."/>
            <person name="Guy L."/>
            <person name="Ettema T.J."/>
        </authorList>
    </citation>
    <scope>NUCLEOTIDE SEQUENCE</scope>
</reference>
<evidence type="ECO:0008006" key="2">
    <source>
        <dbReference type="Google" id="ProtNLM"/>
    </source>
</evidence>
<accession>A0A0F9IV61</accession>
<dbReference type="EMBL" id="LAZR01011522">
    <property type="protein sequence ID" value="KKM61229.1"/>
    <property type="molecule type" value="Genomic_DNA"/>
</dbReference>